<keyword evidence="4" id="KW-1185">Reference proteome</keyword>
<comment type="caution">
    <text evidence="3">The sequence shown here is derived from an EMBL/GenBank/DDBJ whole genome shotgun (WGS) entry which is preliminary data.</text>
</comment>
<proteinExistence type="predicted"/>
<feature type="region of interest" description="Disordered" evidence="1">
    <location>
        <begin position="21"/>
        <end position="48"/>
    </location>
</feature>
<organism evidence="3 4">
    <name type="scientific">Phormidium pseudopriestleyi FRX01</name>
    <dbReference type="NCBI Taxonomy" id="1759528"/>
    <lineage>
        <taxon>Bacteria</taxon>
        <taxon>Bacillati</taxon>
        <taxon>Cyanobacteriota</taxon>
        <taxon>Cyanophyceae</taxon>
        <taxon>Oscillatoriophycideae</taxon>
        <taxon>Oscillatoriales</taxon>
        <taxon>Oscillatoriaceae</taxon>
        <taxon>Phormidium</taxon>
    </lineage>
</organism>
<dbReference type="PANTHER" id="PTHR21666:SF270">
    <property type="entry name" value="MUREIN HYDROLASE ACTIVATOR ENVC"/>
    <property type="match status" value="1"/>
</dbReference>
<dbReference type="InterPro" id="IPR050570">
    <property type="entry name" value="Cell_wall_metabolism_enzyme"/>
</dbReference>
<gene>
    <name evidence="3" type="ORF">J0895_09665</name>
</gene>
<dbReference type="InterPro" id="IPR001119">
    <property type="entry name" value="SLH_dom"/>
</dbReference>
<dbReference type="PANTHER" id="PTHR21666">
    <property type="entry name" value="PEPTIDASE-RELATED"/>
    <property type="match status" value="1"/>
</dbReference>
<dbReference type="SUPFAM" id="SSF51261">
    <property type="entry name" value="Duplicated hybrid motif"/>
    <property type="match status" value="1"/>
</dbReference>
<feature type="domain" description="SLH" evidence="2">
    <location>
        <begin position="87"/>
        <end position="150"/>
    </location>
</feature>
<dbReference type="InterPro" id="IPR011055">
    <property type="entry name" value="Dup_hybrid_motif"/>
</dbReference>
<evidence type="ECO:0000313" key="3">
    <source>
        <dbReference type="EMBL" id="MBO0349367.1"/>
    </source>
</evidence>
<dbReference type="CDD" id="cd12797">
    <property type="entry name" value="M23_peptidase"/>
    <property type="match status" value="1"/>
</dbReference>
<sequence length="617" mass="66208">MNIQQLAIGTLAAIVTADLTQEASVSPGGRSPALASPASNEVRDPHYPGEDALQHYAAFTPGDRNKTLDPSLNDYHPSDRTLRAGLEPQMPLTDLEGHWAREFIEVLQARGIILGFPDGSFQPDAAMTQAQFAAVLQRAFQDRYLSEDKPLSAEGPEDDWAQTAIAVASEMGWMGGDPNQAFEPNQPIPRLQVLVALVKGLNLKPPRDILGNVDTYFSSSSASIPTYAQDRLAGAILLLEKLEQHQHLYGGTTPNDWFSNPDRIANRGEVAAFIYQALAIAEAESSRTEVPTVSTSQSLTPTGESPETTASLFPAFPAKSVVTLFPQSPETHENPDDSVENFHPRDRPAVESPFSLPSNRWGIGGEGFAMTEPSLEPSGDLDSPAVPTDETVTVGDRFQPTWEGRLRPSESLNALLPPRPVTPTPSEASADPLESSISLRLEALRGRIQATPAPGPELPPLAAAGSYLPEPPELFQGYMWPARGVFTSGFGMRWGRMHKGIDIAGPIGTPIMAAATGIVTFAGWNSGGYGNLVEIEHPDGSLTRYAHNHRILVSAGQEVIQGQLIAEMGSTGNSTGPHLHFELYPPGTDAADPLAYLPGDRQKLGVDSTVGQAVYSR</sequence>
<accession>A0ABS3FR88</accession>
<protein>
    <submittedName>
        <fullName evidence="3">Peptidoglycan DD-metalloendopeptidase family protein</fullName>
    </submittedName>
</protein>
<name>A0ABS3FR88_9CYAN</name>
<dbReference type="Proteomes" id="UP000664844">
    <property type="component" value="Unassembled WGS sequence"/>
</dbReference>
<dbReference type="Gene3D" id="2.70.70.10">
    <property type="entry name" value="Glucose Permease (Domain IIA)"/>
    <property type="match status" value="1"/>
</dbReference>
<dbReference type="Pfam" id="PF01551">
    <property type="entry name" value="Peptidase_M23"/>
    <property type="match status" value="1"/>
</dbReference>
<evidence type="ECO:0000259" key="2">
    <source>
        <dbReference type="PROSITE" id="PS51272"/>
    </source>
</evidence>
<reference evidence="3 4" key="1">
    <citation type="submission" date="2021-03" db="EMBL/GenBank/DDBJ databases">
        <title>Metabolic Capacity of the Antarctic Cyanobacterium Phormidium pseudopriestleyi that Sustains Oxygenic Photosynthesis in the Presence of Hydrogen Sulfide.</title>
        <authorList>
            <person name="Lumian J.E."/>
            <person name="Jungblut A.D."/>
            <person name="Dillon M.L."/>
            <person name="Hawes I."/>
            <person name="Doran P.T."/>
            <person name="Mackey T.J."/>
            <person name="Dick G.J."/>
            <person name="Grettenberger C.L."/>
            <person name="Sumner D.Y."/>
        </authorList>
    </citation>
    <scope>NUCLEOTIDE SEQUENCE [LARGE SCALE GENOMIC DNA]</scope>
    <source>
        <strain evidence="3 4">FRX01</strain>
    </source>
</reference>
<evidence type="ECO:0000313" key="4">
    <source>
        <dbReference type="Proteomes" id="UP000664844"/>
    </source>
</evidence>
<feature type="region of interest" description="Disordered" evidence="1">
    <location>
        <begin position="411"/>
        <end position="433"/>
    </location>
</feature>
<dbReference type="EMBL" id="JAFLQW010000265">
    <property type="protein sequence ID" value="MBO0349367.1"/>
    <property type="molecule type" value="Genomic_DNA"/>
</dbReference>
<feature type="region of interest" description="Disordered" evidence="1">
    <location>
        <begin position="61"/>
        <end position="82"/>
    </location>
</feature>
<dbReference type="InterPro" id="IPR016047">
    <property type="entry name" value="M23ase_b-sheet_dom"/>
</dbReference>
<dbReference type="Pfam" id="PF00395">
    <property type="entry name" value="SLH"/>
    <property type="match status" value="2"/>
</dbReference>
<dbReference type="PROSITE" id="PS51272">
    <property type="entry name" value="SLH"/>
    <property type="match status" value="2"/>
</dbReference>
<dbReference type="RefSeq" id="WP_207087893.1">
    <property type="nucleotide sequence ID" value="NZ_JAFLQW010000265.1"/>
</dbReference>
<feature type="domain" description="SLH" evidence="2">
    <location>
        <begin position="151"/>
        <end position="211"/>
    </location>
</feature>
<evidence type="ECO:0000256" key="1">
    <source>
        <dbReference type="SAM" id="MobiDB-lite"/>
    </source>
</evidence>